<dbReference type="GO" id="GO:0005524">
    <property type="term" value="F:ATP binding"/>
    <property type="evidence" value="ECO:0007669"/>
    <property type="project" value="UniProtKB-KW"/>
</dbReference>
<name>A0A7Y0LW05_CELFI</name>
<dbReference type="AlphaFoldDB" id="A0A7Y0LW05"/>
<keyword evidence="6 10" id="KW-0067">ATP-binding</keyword>
<keyword evidence="8" id="KW-0472">Membrane</keyword>
<keyword evidence="7" id="KW-1278">Translocase</keyword>
<evidence type="ECO:0000259" key="9">
    <source>
        <dbReference type="PROSITE" id="PS50893"/>
    </source>
</evidence>
<dbReference type="GO" id="GO:0005886">
    <property type="term" value="C:plasma membrane"/>
    <property type="evidence" value="ECO:0007669"/>
    <property type="project" value="UniProtKB-SubCell"/>
</dbReference>
<dbReference type="InterPro" id="IPR017871">
    <property type="entry name" value="ABC_transporter-like_CS"/>
</dbReference>
<dbReference type="Pfam" id="PF00005">
    <property type="entry name" value="ABC_tran"/>
    <property type="match status" value="2"/>
</dbReference>
<evidence type="ECO:0000256" key="2">
    <source>
        <dbReference type="ARBA" id="ARBA00022448"/>
    </source>
</evidence>
<comment type="subcellular location">
    <subcellularLocation>
        <location evidence="1">Cell membrane</location>
        <topology evidence="1">Peripheral membrane protein</topology>
    </subcellularLocation>
</comment>
<evidence type="ECO:0000256" key="1">
    <source>
        <dbReference type="ARBA" id="ARBA00004202"/>
    </source>
</evidence>
<dbReference type="SUPFAM" id="SSF52540">
    <property type="entry name" value="P-loop containing nucleoside triphosphate hydrolases"/>
    <property type="match status" value="2"/>
</dbReference>
<dbReference type="Proteomes" id="UP000562124">
    <property type="component" value="Unassembled WGS sequence"/>
</dbReference>
<evidence type="ECO:0000256" key="6">
    <source>
        <dbReference type="ARBA" id="ARBA00022840"/>
    </source>
</evidence>
<reference evidence="10 11" key="1">
    <citation type="submission" date="2020-04" db="EMBL/GenBank/DDBJ databases">
        <title>Sequencing and Assembly of C. fimi.</title>
        <authorList>
            <person name="Ramsey A.R."/>
        </authorList>
    </citation>
    <scope>NUCLEOTIDE SEQUENCE [LARGE SCALE GENOMIC DNA]</scope>
    <source>
        <strain evidence="10 11">SB</strain>
    </source>
</reference>
<dbReference type="InterPro" id="IPR050107">
    <property type="entry name" value="ABC_carbohydrate_import_ATPase"/>
</dbReference>
<dbReference type="CDD" id="cd03216">
    <property type="entry name" value="ABC_Carb_Monos_I"/>
    <property type="match status" value="1"/>
</dbReference>
<evidence type="ECO:0000256" key="8">
    <source>
        <dbReference type="ARBA" id="ARBA00023136"/>
    </source>
</evidence>
<dbReference type="CDD" id="cd03215">
    <property type="entry name" value="ABC_Carb_Monos_II"/>
    <property type="match status" value="1"/>
</dbReference>
<dbReference type="Gene3D" id="3.40.50.300">
    <property type="entry name" value="P-loop containing nucleotide triphosphate hydrolases"/>
    <property type="match status" value="2"/>
</dbReference>
<evidence type="ECO:0000313" key="11">
    <source>
        <dbReference type="Proteomes" id="UP000562124"/>
    </source>
</evidence>
<keyword evidence="2" id="KW-0813">Transport</keyword>
<dbReference type="GO" id="GO:0016887">
    <property type="term" value="F:ATP hydrolysis activity"/>
    <property type="evidence" value="ECO:0007669"/>
    <property type="project" value="InterPro"/>
</dbReference>
<sequence length="546" mass="58320">MDEGPGGLRGSPPGPFPVRIAAHEEGDRVAELELRGITKRFPGVLANDQIDISVAKGEIHALMGENGAGKSTLMSILYGLYQPDAGEIWLRGERRRFSSPIEAIDAGLGMVFQAFKLFPSLTVAENVIYREEVTRRGLLDHREANRRVTEIADRYGLAVDPTARVERVPVGVLQRVEILKALYRDAQVLILDEPTAVLTPQEAERLFTILRALADDGRTIIFITHKLKEVMAISDRVTILRDGRAVASLTTRETTAAEITRHMTGRDVELRAWPVTRPAGAPVLTCEGLSATGDDGRVVLDSVDLTVRAGEIVGIAGVAGNGQTELAEVIAGLRTAAGGVVTIAGTEVSRAGVAARRKAGLAYIPEDRHGVGTAPTADATDNLSLGHHRSGPLVRRGVLQRGQMVERARELIARFQIKIAGPGTMVGTLSGGNLQKIVVAREMAYHAPLLIAEQPTRGVDIGAIEFVHQQIAQYRDGGGAVLLISAELSEILNLAQRILVMFEGRVVAELDAATATESELGLFMAGGGTGISAVTTVDGTESEHAR</sequence>
<evidence type="ECO:0000256" key="5">
    <source>
        <dbReference type="ARBA" id="ARBA00022741"/>
    </source>
</evidence>
<proteinExistence type="predicted"/>
<dbReference type="PROSITE" id="PS50893">
    <property type="entry name" value="ABC_TRANSPORTER_2"/>
    <property type="match status" value="2"/>
</dbReference>
<dbReference type="EMBL" id="JABCJJ010000003">
    <property type="protein sequence ID" value="NMR19257.1"/>
    <property type="molecule type" value="Genomic_DNA"/>
</dbReference>
<feature type="domain" description="ABC transporter" evidence="9">
    <location>
        <begin position="284"/>
        <end position="528"/>
    </location>
</feature>
<dbReference type="InterPro" id="IPR003439">
    <property type="entry name" value="ABC_transporter-like_ATP-bd"/>
</dbReference>
<keyword evidence="3" id="KW-1003">Cell membrane</keyword>
<feature type="domain" description="ABC transporter" evidence="9">
    <location>
        <begin position="32"/>
        <end position="267"/>
    </location>
</feature>
<protein>
    <submittedName>
        <fullName evidence="10">ABC transporter ATP-binding protein</fullName>
    </submittedName>
</protein>
<evidence type="ECO:0000256" key="4">
    <source>
        <dbReference type="ARBA" id="ARBA00022737"/>
    </source>
</evidence>
<dbReference type="SMART" id="SM00382">
    <property type="entry name" value="AAA"/>
    <property type="match status" value="2"/>
</dbReference>
<accession>A0A7Y0LW05</accession>
<gene>
    <name evidence="10" type="ORF">HIR71_03335</name>
</gene>
<keyword evidence="11" id="KW-1185">Reference proteome</keyword>
<dbReference type="FunFam" id="3.40.50.300:FF:000127">
    <property type="entry name" value="Ribose import ATP-binding protein RbsA"/>
    <property type="match status" value="1"/>
</dbReference>
<dbReference type="InterPro" id="IPR003593">
    <property type="entry name" value="AAA+_ATPase"/>
</dbReference>
<evidence type="ECO:0000256" key="7">
    <source>
        <dbReference type="ARBA" id="ARBA00022967"/>
    </source>
</evidence>
<keyword evidence="4" id="KW-0677">Repeat</keyword>
<dbReference type="PANTHER" id="PTHR43790:SF4">
    <property type="entry name" value="GUANOSINE IMPORT ATP-BINDING PROTEIN NUPO"/>
    <property type="match status" value="1"/>
</dbReference>
<organism evidence="10 11">
    <name type="scientific">Cellulomonas fimi</name>
    <dbReference type="NCBI Taxonomy" id="1708"/>
    <lineage>
        <taxon>Bacteria</taxon>
        <taxon>Bacillati</taxon>
        <taxon>Actinomycetota</taxon>
        <taxon>Actinomycetes</taxon>
        <taxon>Micrococcales</taxon>
        <taxon>Cellulomonadaceae</taxon>
        <taxon>Cellulomonas</taxon>
    </lineage>
</organism>
<evidence type="ECO:0000256" key="3">
    <source>
        <dbReference type="ARBA" id="ARBA00022475"/>
    </source>
</evidence>
<dbReference type="PROSITE" id="PS00211">
    <property type="entry name" value="ABC_TRANSPORTER_1"/>
    <property type="match status" value="1"/>
</dbReference>
<dbReference type="InterPro" id="IPR027417">
    <property type="entry name" value="P-loop_NTPase"/>
</dbReference>
<dbReference type="PANTHER" id="PTHR43790">
    <property type="entry name" value="CARBOHYDRATE TRANSPORT ATP-BINDING PROTEIN MG119-RELATED"/>
    <property type="match status" value="1"/>
</dbReference>
<keyword evidence="5" id="KW-0547">Nucleotide-binding</keyword>
<comment type="caution">
    <text evidence="10">The sequence shown here is derived from an EMBL/GenBank/DDBJ whole genome shotgun (WGS) entry which is preliminary data.</text>
</comment>
<evidence type="ECO:0000313" key="10">
    <source>
        <dbReference type="EMBL" id="NMR19257.1"/>
    </source>
</evidence>